<feature type="region of interest" description="Disordered" evidence="1">
    <location>
        <begin position="819"/>
        <end position="889"/>
    </location>
</feature>
<feature type="compositionally biased region" description="Acidic residues" evidence="1">
    <location>
        <begin position="819"/>
        <end position="833"/>
    </location>
</feature>
<dbReference type="PANTHER" id="PTHR33096:SF1">
    <property type="entry name" value="CXC1-LIKE CYSTEINE CLUSTER ASSOCIATED WITH KDZ TRANSPOSASES DOMAIN-CONTAINING PROTEIN"/>
    <property type="match status" value="1"/>
</dbReference>
<evidence type="ECO:0000256" key="1">
    <source>
        <dbReference type="SAM" id="MobiDB-lite"/>
    </source>
</evidence>
<name>A0ABR1K404_9AGAR</name>
<feature type="compositionally biased region" description="Acidic residues" evidence="1">
    <location>
        <begin position="422"/>
        <end position="434"/>
    </location>
</feature>
<dbReference type="EMBL" id="JBANRG010000001">
    <property type="protein sequence ID" value="KAK7472154.1"/>
    <property type="molecule type" value="Genomic_DNA"/>
</dbReference>
<dbReference type="InterPro" id="IPR040521">
    <property type="entry name" value="KDZ"/>
</dbReference>
<feature type="region of interest" description="Disordered" evidence="1">
    <location>
        <begin position="413"/>
        <end position="438"/>
    </location>
</feature>
<accession>A0ABR1K404</accession>
<dbReference type="Pfam" id="PF18758">
    <property type="entry name" value="KDZ"/>
    <property type="match status" value="1"/>
</dbReference>
<keyword evidence="3" id="KW-1185">Reference proteome</keyword>
<evidence type="ECO:0000313" key="2">
    <source>
        <dbReference type="EMBL" id="KAK7472154.1"/>
    </source>
</evidence>
<comment type="caution">
    <text evidence="2">The sequence shown here is derived from an EMBL/GenBank/DDBJ whole genome shotgun (WGS) entry which is preliminary data.</text>
</comment>
<protein>
    <recommendedName>
        <fullName evidence="4">CxC2-like cysteine cluster KDZ transposase-associated domain-containing protein</fullName>
    </recommendedName>
</protein>
<evidence type="ECO:0000313" key="3">
    <source>
        <dbReference type="Proteomes" id="UP001498398"/>
    </source>
</evidence>
<evidence type="ECO:0008006" key="4">
    <source>
        <dbReference type="Google" id="ProtNLM"/>
    </source>
</evidence>
<sequence length="911" mass="104961">MLTLCGKITAYDYYKGLERLTDNTGQKIPNRYPTVLRVVRQWRHLRMLRRGGRGNDGDRDVEETHPGELAVECIACPHPEKNLPTNWHNAPTEYRFIYNMFLSFDACFRLKRKRISSWRRDPSLQDGWAYFVENGPYLEWVKRMKDQKEICTCTGLAALDHANTKFHDGYDETGKGAGLCARHEILLKNAIASLQVGERYANMDYIKGSLMRHIHNLLVLIISYDIVCQWSKKLLTRLKKLPNLVRLNLTFRVLYFVIPKLHILGHLIKCQEKYSLNFTLGVGQTDAEGIERVWSGLGGVAGSLKEMGPGSHHDTLEDHIGHWNWSKVIGLGALLKKRLINAVAEFQRHLSSWTDFTKKQKKEAPLWQKMVDEYEARQPDAINPYTLPISGKTVQSVRLELAKEAEAKVLKEMSEAEKAEDQMGESSDDEDDRPDIDTSPGEFLYFGLEIEQQQLELKQDMASIKNPTNKQLTKIVDRRTKLARQIKRFRSLQLNYMPASLHIIATIPPSKLSTNAEDLPLFLPSKLTEAQRHPSLCKEGLPKTELRLRDGQLNEFLNQLRHFLLIKQRLLQYKKTNARHQGPTTRSRAYINRQDKKIQFASSMYRQAWNAKLMLLNGNEVAVGWRKLLDEHIVCMEDLQQSEQKKIKAAKAKKASAARRARSGDIAVEGAREKHREPSWIWHGVSNTELGTDKVLYEGLRVEWCKSYARVKRWREEVKLLQEEMRRCLVTLEWQAKRWDQWANVHTFEGERLEGAKSYAHEQAAIRRAIANRFATLWDDPGIRGFRDFNPPDLDLNSIFGQQSTLDMDDVTVDVEHEEEIEDDGDMDDDENDNENKAGGDIPNEYWSDGDEDEEEQEDEGLQDLSEQKLPEEEVASDMSDSLSSEDEEEAITLKDMLAGLEEERAEVVYG</sequence>
<gene>
    <name evidence="2" type="ORF">VKT23_000276</name>
</gene>
<reference evidence="2 3" key="1">
    <citation type="submission" date="2024-01" db="EMBL/GenBank/DDBJ databases">
        <title>A draft genome for the cacao thread blight pathogen Marasmiellus scandens.</title>
        <authorList>
            <person name="Baruah I.K."/>
            <person name="Leung J."/>
            <person name="Bukari Y."/>
            <person name="Amoako-Attah I."/>
            <person name="Meinhardt L.W."/>
            <person name="Bailey B.A."/>
            <person name="Cohen S.P."/>
        </authorList>
    </citation>
    <scope>NUCLEOTIDE SEQUENCE [LARGE SCALE GENOMIC DNA]</scope>
    <source>
        <strain evidence="2 3">GH-19</strain>
    </source>
</reference>
<dbReference type="PANTHER" id="PTHR33096">
    <property type="entry name" value="CXC2 DOMAIN-CONTAINING PROTEIN"/>
    <property type="match status" value="1"/>
</dbReference>
<dbReference type="Proteomes" id="UP001498398">
    <property type="component" value="Unassembled WGS sequence"/>
</dbReference>
<feature type="compositionally biased region" description="Acidic residues" evidence="1">
    <location>
        <begin position="848"/>
        <end position="862"/>
    </location>
</feature>
<proteinExistence type="predicted"/>
<organism evidence="2 3">
    <name type="scientific">Marasmiellus scandens</name>
    <dbReference type="NCBI Taxonomy" id="2682957"/>
    <lineage>
        <taxon>Eukaryota</taxon>
        <taxon>Fungi</taxon>
        <taxon>Dikarya</taxon>
        <taxon>Basidiomycota</taxon>
        <taxon>Agaricomycotina</taxon>
        <taxon>Agaricomycetes</taxon>
        <taxon>Agaricomycetidae</taxon>
        <taxon>Agaricales</taxon>
        <taxon>Marasmiineae</taxon>
        <taxon>Omphalotaceae</taxon>
        <taxon>Marasmiellus</taxon>
    </lineage>
</organism>